<name>A0A5B9QRU1_9BACT</name>
<dbReference type="InterPro" id="IPR017853">
    <property type="entry name" value="GH"/>
</dbReference>
<dbReference type="OrthoDB" id="290971at2"/>
<evidence type="ECO:0008006" key="3">
    <source>
        <dbReference type="Google" id="ProtNLM"/>
    </source>
</evidence>
<dbReference type="SUPFAM" id="SSF51445">
    <property type="entry name" value="(Trans)glycosidases"/>
    <property type="match status" value="1"/>
</dbReference>
<keyword evidence="2" id="KW-1185">Reference proteome</keyword>
<dbReference type="AlphaFoldDB" id="A0A5B9QRU1"/>
<dbReference type="Proteomes" id="UP000325286">
    <property type="component" value="Chromosome"/>
</dbReference>
<gene>
    <name evidence="1" type="ORF">UC8_17740</name>
</gene>
<reference evidence="1 2" key="1">
    <citation type="submission" date="2019-08" db="EMBL/GenBank/DDBJ databases">
        <title>Deep-cultivation of Planctomycetes and their phenomic and genomic characterization uncovers novel biology.</title>
        <authorList>
            <person name="Wiegand S."/>
            <person name="Jogler M."/>
            <person name="Boedeker C."/>
            <person name="Pinto D."/>
            <person name="Vollmers J."/>
            <person name="Rivas-Marin E."/>
            <person name="Kohn T."/>
            <person name="Peeters S.H."/>
            <person name="Heuer A."/>
            <person name="Rast P."/>
            <person name="Oberbeckmann S."/>
            <person name="Bunk B."/>
            <person name="Jeske O."/>
            <person name="Meyerdierks A."/>
            <person name="Storesund J.E."/>
            <person name="Kallscheuer N."/>
            <person name="Luecker S."/>
            <person name="Lage O.M."/>
            <person name="Pohl T."/>
            <person name="Merkel B.J."/>
            <person name="Hornburger P."/>
            <person name="Mueller R.-W."/>
            <person name="Bruemmer F."/>
            <person name="Labrenz M."/>
            <person name="Spormann A.M."/>
            <person name="Op den Camp H."/>
            <person name="Overmann J."/>
            <person name="Amann R."/>
            <person name="Jetten M.S.M."/>
            <person name="Mascher T."/>
            <person name="Medema M.H."/>
            <person name="Devos D.P."/>
            <person name="Kaster A.-K."/>
            <person name="Ovreas L."/>
            <person name="Rohde M."/>
            <person name="Galperin M.Y."/>
            <person name="Jogler C."/>
        </authorList>
    </citation>
    <scope>NUCLEOTIDE SEQUENCE [LARGE SCALE GENOMIC DNA]</scope>
    <source>
        <strain evidence="1 2">UC8</strain>
    </source>
</reference>
<dbReference type="Gene3D" id="3.20.20.80">
    <property type="entry name" value="Glycosidases"/>
    <property type="match status" value="1"/>
</dbReference>
<accession>A0A5B9QRU1</accession>
<organism evidence="1 2">
    <name type="scientific">Roseimaritima ulvae</name>
    <dbReference type="NCBI Taxonomy" id="980254"/>
    <lineage>
        <taxon>Bacteria</taxon>
        <taxon>Pseudomonadati</taxon>
        <taxon>Planctomycetota</taxon>
        <taxon>Planctomycetia</taxon>
        <taxon>Pirellulales</taxon>
        <taxon>Pirellulaceae</taxon>
        <taxon>Roseimaritima</taxon>
    </lineage>
</organism>
<evidence type="ECO:0000313" key="2">
    <source>
        <dbReference type="Proteomes" id="UP000325286"/>
    </source>
</evidence>
<sequence>MGQFQFDIPENLLAQGGLGEDRSLWKWAYISGIEGIPWEGNVRFEQGRLTVTRRIDESGKLSVPWNIPGYGPVTLSTCSLRSGVAPYNLPLELARGSCYRVRSQADTWERAGLRMSDNFKDLLAQGTAFFLDAAQRGANPEAAGEDAMKAIRHLEAASADLLESYAAQALAFRRDNEGRLGTLLGVSMPADQPPTATQTNAYVATCNAAAVRVSWADVETDAGRLDFDAVDQMFAWCEQHGLRVIAGPLFDFQDKMLPHWLYLLEDNFDGLVDAVCRFTEQAVLRYAGRVHLWNCAAGLNTRGPINLSEEQVMRLAVAIIQTVRRSDPRNPVIISFDQPYGEYLSRDRDGISPLHCADALVRAGLELSGIGLELRMNYEDIGTLPRTNLDFSQMIDRWAVLGLPLMCQLTLAAGSGSDAGALRPTEVFAPNSQLGVTEKDQLRLAGGYVRTLLAKHFVHGIIWEGWDDSRPHIFPHSGLLDDRGNPRALQQYLARLRKDFLC</sequence>
<dbReference type="RefSeq" id="WP_068134284.1">
    <property type="nucleotide sequence ID" value="NZ_CP042914.1"/>
</dbReference>
<dbReference type="KEGG" id="rul:UC8_17740"/>
<evidence type="ECO:0000313" key="1">
    <source>
        <dbReference type="EMBL" id="QEG39776.1"/>
    </source>
</evidence>
<proteinExistence type="predicted"/>
<protein>
    <recommendedName>
        <fullName evidence="3">GH10 domain-containing protein</fullName>
    </recommendedName>
</protein>
<dbReference type="EMBL" id="CP042914">
    <property type="protein sequence ID" value="QEG39776.1"/>
    <property type="molecule type" value="Genomic_DNA"/>
</dbReference>